<organism evidence="2 3">
    <name type="scientific">Cucurbita argyrosperma subsp. sororia</name>
    <dbReference type="NCBI Taxonomy" id="37648"/>
    <lineage>
        <taxon>Eukaryota</taxon>
        <taxon>Viridiplantae</taxon>
        <taxon>Streptophyta</taxon>
        <taxon>Embryophyta</taxon>
        <taxon>Tracheophyta</taxon>
        <taxon>Spermatophyta</taxon>
        <taxon>Magnoliopsida</taxon>
        <taxon>eudicotyledons</taxon>
        <taxon>Gunneridae</taxon>
        <taxon>Pentapetalae</taxon>
        <taxon>rosids</taxon>
        <taxon>fabids</taxon>
        <taxon>Cucurbitales</taxon>
        <taxon>Cucurbitaceae</taxon>
        <taxon>Cucurbiteae</taxon>
        <taxon>Cucurbita</taxon>
    </lineage>
</organism>
<evidence type="ECO:0000313" key="2">
    <source>
        <dbReference type="EMBL" id="KAG6585895.1"/>
    </source>
</evidence>
<proteinExistence type="predicted"/>
<feature type="compositionally biased region" description="Basic and acidic residues" evidence="1">
    <location>
        <begin position="1"/>
        <end position="17"/>
    </location>
</feature>
<feature type="region of interest" description="Disordered" evidence="1">
    <location>
        <begin position="1"/>
        <end position="49"/>
    </location>
</feature>
<reference evidence="2 3" key="1">
    <citation type="journal article" date="2021" name="Hortic Res">
        <title>The domestication of Cucurbita argyrosperma as revealed by the genome of its wild relative.</title>
        <authorList>
            <person name="Barrera-Redondo J."/>
            <person name="Sanchez-de la Vega G."/>
            <person name="Aguirre-Liguori J.A."/>
            <person name="Castellanos-Morales G."/>
            <person name="Gutierrez-Guerrero Y.T."/>
            <person name="Aguirre-Dugua X."/>
            <person name="Aguirre-Planter E."/>
            <person name="Tenaillon M.I."/>
            <person name="Lira-Saade R."/>
            <person name="Eguiarte L.E."/>
        </authorList>
    </citation>
    <scope>NUCLEOTIDE SEQUENCE [LARGE SCALE GENOMIC DNA]</scope>
    <source>
        <strain evidence="2">JBR-2021</strain>
    </source>
</reference>
<evidence type="ECO:0000313" key="3">
    <source>
        <dbReference type="Proteomes" id="UP000685013"/>
    </source>
</evidence>
<evidence type="ECO:0000256" key="1">
    <source>
        <dbReference type="SAM" id="MobiDB-lite"/>
    </source>
</evidence>
<gene>
    <name evidence="2" type="ORF">SDJN03_18628</name>
</gene>
<name>A0AAV6MSD6_9ROSI</name>
<dbReference type="Proteomes" id="UP000685013">
    <property type="component" value="Chromosome 12"/>
</dbReference>
<keyword evidence="3" id="KW-1185">Reference proteome</keyword>
<feature type="non-terminal residue" evidence="2">
    <location>
        <position position="1"/>
    </location>
</feature>
<protein>
    <submittedName>
        <fullName evidence="2">Uncharacterized protein</fullName>
    </submittedName>
</protein>
<dbReference type="AlphaFoldDB" id="A0AAV6MSD6"/>
<comment type="caution">
    <text evidence="2">The sequence shown here is derived from an EMBL/GenBank/DDBJ whole genome shotgun (WGS) entry which is preliminary data.</text>
</comment>
<sequence>MRVQEKEGKGEDRDEAVRPTGKKNSSSLALPRSRVKSGEGSGSGQGVQEGSSVIVQEFTVITKKKGNLDSIAQVILVQRSLVRKQLLSLTLKGKKREEKRPSRCLSSIWWRRRKNQSINR</sequence>
<dbReference type="EMBL" id="JAGKQH010000012">
    <property type="protein sequence ID" value="KAG6585895.1"/>
    <property type="molecule type" value="Genomic_DNA"/>
</dbReference>
<accession>A0AAV6MSD6</accession>